<evidence type="ECO:0008006" key="4">
    <source>
        <dbReference type="Google" id="ProtNLM"/>
    </source>
</evidence>
<evidence type="ECO:0000313" key="2">
    <source>
        <dbReference type="EMBL" id="MBC5737610.1"/>
    </source>
</evidence>
<evidence type="ECO:0000313" key="3">
    <source>
        <dbReference type="Proteomes" id="UP000607645"/>
    </source>
</evidence>
<proteinExistence type="predicted"/>
<feature type="signal peptide" evidence="1">
    <location>
        <begin position="1"/>
        <end position="23"/>
    </location>
</feature>
<feature type="chain" id="PRO_5039540868" description="Lipoprotein" evidence="1">
    <location>
        <begin position="24"/>
        <end position="379"/>
    </location>
</feature>
<accession>A0A8J6JNY5</accession>
<protein>
    <recommendedName>
        <fullName evidence="4">Lipoprotein</fullName>
    </recommendedName>
</protein>
<keyword evidence="1" id="KW-0732">Signal</keyword>
<name>A0A8J6JNY5_9FIRM</name>
<comment type="caution">
    <text evidence="2">The sequence shown here is derived from an EMBL/GenBank/DDBJ whole genome shotgun (WGS) entry which is preliminary data.</text>
</comment>
<dbReference type="EMBL" id="JACOPQ010000008">
    <property type="protein sequence ID" value="MBC5737610.1"/>
    <property type="molecule type" value="Genomic_DNA"/>
</dbReference>
<keyword evidence="3" id="KW-1185">Reference proteome</keyword>
<dbReference type="PROSITE" id="PS51257">
    <property type="entry name" value="PROKAR_LIPOPROTEIN"/>
    <property type="match status" value="1"/>
</dbReference>
<dbReference type="AlphaFoldDB" id="A0A8J6JNY5"/>
<sequence>MRSKHYVRTIALALSLALTLVLGGCTSQEPVGGVSAPTPTTAQAADNSEYEFVFTGASSDFEGGRTMNVSICGLRDEACSLELRVVEFPQILIEGHYVFVEGKGYKLYFEDASSAFVYTRFQPEDNAFTFKYTLDAGSLGSARIAFTCQDEAFAAEYDGEGLGRTPPTFTGTVGGVGSGTVTLVCGEDGTFTTSSTSKYTGSRSGTWDYDESADQYLFHFAPDTSYNLAFEGNEADGQGRYCGFNKVDDGSTSNERQFCYLTAADPVCFDLPISKESAIPLNEPYKSGCTYDAETGRYDISVKDLPNLEELVSGLSRGNNPDDYKSLPDVCYYVMDDGSLNFLPECATAYDPVTGDYSLTWSVCNGKYSLAQGVYNPEA</sequence>
<gene>
    <name evidence="2" type="ORF">H8S62_11405</name>
</gene>
<reference evidence="2" key="1">
    <citation type="submission" date="2020-08" db="EMBL/GenBank/DDBJ databases">
        <title>Genome public.</title>
        <authorList>
            <person name="Liu C."/>
            <person name="Sun Q."/>
        </authorList>
    </citation>
    <scope>NUCLEOTIDE SEQUENCE</scope>
    <source>
        <strain evidence="2">NSJ-52</strain>
    </source>
</reference>
<dbReference type="Proteomes" id="UP000607645">
    <property type="component" value="Unassembled WGS sequence"/>
</dbReference>
<dbReference type="RefSeq" id="WP_186919416.1">
    <property type="nucleotide sequence ID" value="NZ_JACOPQ010000008.1"/>
</dbReference>
<evidence type="ECO:0000256" key="1">
    <source>
        <dbReference type="SAM" id="SignalP"/>
    </source>
</evidence>
<organism evidence="2 3">
    <name type="scientific">Lawsonibacter faecis</name>
    <dbReference type="NCBI Taxonomy" id="2763052"/>
    <lineage>
        <taxon>Bacteria</taxon>
        <taxon>Bacillati</taxon>
        <taxon>Bacillota</taxon>
        <taxon>Clostridia</taxon>
        <taxon>Eubacteriales</taxon>
        <taxon>Oscillospiraceae</taxon>
        <taxon>Lawsonibacter</taxon>
    </lineage>
</organism>